<keyword evidence="8" id="KW-0769">Symport</keyword>
<keyword evidence="5" id="KW-0813">Transport</keyword>
<comment type="catalytic activity">
    <reaction evidence="18">
        <text>N-acetyl-L-aspartyl-L-glutamate(out) = N-acetyl-L-aspartyl-L-glutamate(in)</text>
        <dbReference type="Rhea" id="RHEA:72599"/>
        <dbReference type="ChEBI" id="CHEBI:76931"/>
    </reaction>
    <physiologicalReaction direction="left-to-right" evidence="18">
        <dbReference type="Rhea" id="RHEA:72600"/>
    </physiologicalReaction>
</comment>
<evidence type="ECO:0000256" key="14">
    <source>
        <dbReference type="ARBA" id="ARBA00023329"/>
    </source>
</evidence>
<feature type="transmembrane region" description="Helical" evidence="26">
    <location>
        <begin position="424"/>
        <end position="444"/>
    </location>
</feature>
<dbReference type="AlphaFoldDB" id="A0A813UTX7"/>
<feature type="transmembrane region" description="Helical" evidence="26">
    <location>
        <begin position="207"/>
        <end position="226"/>
    </location>
</feature>
<evidence type="ECO:0000256" key="16">
    <source>
        <dbReference type="ARBA" id="ARBA00050554"/>
    </source>
</evidence>
<feature type="transmembrane region" description="Helical" evidence="26">
    <location>
        <begin position="232"/>
        <end position="249"/>
    </location>
</feature>
<evidence type="ECO:0000256" key="19">
    <source>
        <dbReference type="ARBA" id="ARBA00051447"/>
    </source>
</evidence>
<feature type="transmembrane region" description="Helical" evidence="26">
    <location>
        <begin position="391"/>
        <end position="412"/>
    </location>
</feature>
<evidence type="ECO:0000256" key="15">
    <source>
        <dbReference type="ARBA" id="ARBA00050101"/>
    </source>
</evidence>
<dbReference type="GO" id="GO:0015293">
    <property type="term" value="F:symporter activity"/>
    <property type="evidence" value="ECO:0007669"/>
    <property type="project" value="UniProtKB-KW"/>
</dbReference>
<keyword evidence="14" id="KW-0968">Cytoplasmic vesicle</keyword>
<protein>
    <recommendedName>
        <fullName evidence="22">Sialin</fullName>
    </recommendedName>
    <alternativeName>
        <fullName evidence="25">H(+)/nitrate cotransporter</fullName>
    </alternativeName>
    <alternativeName>
        <fullName evidence="23">H(+)/sialic acid cotransporter</fullName>
    </alternativeName>
    <alternativeName>
        <fullName evidence="24">Vesicular excitatory amino acid transporter</fullName>
    </alternativeName>
</protein>
<comment type="function">
    <text evidence="21">Receptor for CM101, a polysaccharide produced by group B Streptococcus with antipathoangiogenic properties.</text>
</comment>
<dbReference type="InterPro" id="IPR011701">
    <property type="entry name" value="MFS"/>
</dbReference>
<evidence type="ECO:0000256" key="17">
    <source>
        <dbReference type="ARBA" id="ARBA00050625"/>
    </source>
</evidence>
<reference evidence="28" key="1">
    <citation type="submission" date="2021-02" db="EMBL/GenBank/DDBJ databases">
        <authorList>
            <person name="Nowell W R."/>
        </authorList>
    </citation>
    <scope>NUCLEOTIDE SEQUENCE</scope>
</reference>
<keyword evidence="6" id="KW-1003">Cell membrane</keyword>
<sequence length="498" mass="55051">MMDDNDQGSLVNSVSEPLLENYHTVQTHNPRDGCCKNINARYVIATWAFMGFICLYALRVNLSVAIVAMVTPQSVLNQSVTACPGNGNHSDEPIKHHYEFTWSPKTQGLVLGSFFYGYLFTQIIGGNLAERFGAKWIYGCNILIAGFLTLLTPLAARTHVVLLIIVRLLIGVFEGPSFPSAGALWGRWIPPMERSVVPPIALSGKEVGIIITTPLVSLLCTSTFLGGWPSSFYVFGVLTIIWFCGWSIFTSSSPSEHPRISIKEKNFLLKCIPQTRKLRTPWKLILYCVPLWAIAVMHICVNFVYYVLLTSLPIYFSTILRFDLHQNGLMFAIPYVFQLIVTILSGQLADLARSRRILSTTAVRKIQTIIGGIGSSLFLILVGYIGCNRLYAIICITCAVACIGFHSCGSLISHLDIASNYAGTLVGLTNTLATIPGFVGPYFVGAVTNNNQTLAAWRVIFNVSAGIGLFGTIVYCLLFNGEEQKWNREYENQNEQND</sequence>
<evidence type="ECO:0000256" key="5">
    <source>
        <dbReference type="ARBA" id="ARBA00022448"/>
    </source>
</evidence>
<comment type="catalytic activity">
    <reaction evidence="20">
        <text>D-glucuronate(out) + H(+)(out) = D-glucuronate(in) + H(+)(in)</text>
        <dbReference type="Rhea" id="RHEA:72591"/>
        <dbReference type="ChEBI" id="CHEBI:15378"/>
        <dbReference type="ChEBI" id="CHEBI:58720"/>
    </reaction>
    <physiologicalReaction direction="left-to-right" evidence="20">
        <dbReference type="Rhea" id="RHEA:72592"/>
    </physiologicalReaction>
</comment>
<evidence type="ECO:0000259" key="27">
    <source>
        <dbReference type="PROSITE" id="PS50850"/>
    </source>
</evidence>
<dbReference type="Pfam" id="PF07690">
    <property type="entry name" value="MFS_1"/>
    <property type="match status" value="1"/>
</dbReference>
<evidence type="ECO:0000256" key="24">
    <source>
        <dbReference type="ARBA" id="ARBA00081195"/>
    </source>
</evidence>
<dbReference type="PANTHER" id="PTHR11662">
    <property type="entry name" value="SOLUTE CARRIER FAMILY 17"/>
    <property type="match status" value="1"/>
</dbReference>
<keyword evidence="9 26" id="KW-1133">Transmembrane helix</keyword>
<comment type="caution">
    <text evidence="28">The sequence shown here is derived from an EMBL/GenBank/DDBJ whole genome shotgun (WGS) entry which is preliminary data.</text>
</comment>
<dbReference type="CDD" id="cd17318">
    <property type="entry name" value="MFS_SLC17"/>
    <property type="match status" value="1"/>
</dbReference>
<evidence type="ECO:0000256" key="1">
    <source>
        <dbReference type="ARBA" id="ARBA00004432"/>
    </source>
</evidence>
<evidence type="ECO:0000256" key="21">
    <source>
        <dbReference type="ARBA" id="ARBA00056891"/>
    </source>
</evidence>
<dbReference type="InterPro" id="IPR020846">
    <property type="entry name" value="MFS_dom"/>
</dbReference>
<gene>
    <name evidence="28" type="ORF">GPM918_LOCUS5248</name>
    <name evidence="29" type="ORF">SRO942_LOCUS5248</name>
</gene>
<evidence type="ECO:0000256" key="7">
    <source>
        <dbReference type="ARBA" id="ARBA00022692"/>
    </source>
</evidence>
<dbReference type="PANTHER" id="PTHR11662:SF399">
    <property type="entry name" value="FI19708P1-RELATED"/>
    <property type="match status" value="1"/>
</dbReference>
<keyword evidence="30" id="KW-1185">Reference proteome</keyword>
<dbReference type="GO" id="GO:0016323">
    <property type="term" value="C:basolateral plasma membrane"/>
    <property type="evidence" value="ECO:0007669"/>
    <property type="project" value="UniProtKB-SubCell"/>
</dbReference>
<evidence type="ECO:0000313" key="30">
    <source>
        <dbReference type="Proteomes" id="UP000663829"/>
    </source>
</evidence>
<evidence type="ECO:0000256" key="8">
    <source>
        <dbReference type="ARBA" id="ARBA00022847"/>
    </source>
</evidence>
<accession>A0A813UTX7</accession>
<dbReference type="SUPFAM" id="SSF103473">
    <property type="entry name" value="MFS general substrate transporter"/>
    <property type="match status" value="1"/>
</dbReference>
<evidence type="ECO:0000256" key="2">
    <source>
        <dbReference type="ARBA" id="ARBA00004554"/>
    </source>
</evidence>
<dbReference type="FunFam" id="1.20.1250.20:FF:000067">
    <property type="entry name" value="sialin isoform X2"/>
    <property type="match status" value="1"/>
</dbReference>
<evidence type="ECO:0000256" key="23">
    <source>
        <dbReference type="ARBA" id="ARBA00080244"/>
    </source>
</evidence>
<dbReference type="InterPro" id="IPR050382">
    <property type="entry name" value="MFS_Na/Anion_cotransporter"/>
</dbReference>
<comment type="catalytic activity">
    <reaction evidence="16">
        <text>L-aspartate(out) = L-aspartate(in)</text>
        <dbReference type="Rhea" id="RHEA:66332"/>
        <dbReference type="ChEBI" id="CHEBI:29991"/>
    </reaction>
    <physiologicalReaction direction="left-to-right" evidence="16">
        <dbReference type="Rhea" id="RHEA:66333"/>
    </physiologicalReaction>
</comment>
<evidence type="ECO:0000256" key="20">
    <source>
        <dbReference type="ARBA" id="ARBA00051612"/>
    </source>
</evidence>
<evidence type="ECO:0000256" key="3">
    <source>
        <dbReference type="ARBA" id="ARBA00004638"/>
    </source>
</evidence>
<evidence type="ECO:0000256" key="26">
    <source>
        <dbReference type="SAM" id="Phobius"/>
    </source>
</evidence>
<feature type="transmembrane region" description="Helical" evidence="26">
    <location>
        <begin position="46"/>
        <end position="70"/>
    </location>
</feature>
<evidence type="ECO:0000256" key="4">
    <source>
        <dbReference type="ARBA" id="ARBA00004656"/>
    </source>
</evidence>
<comment type="catalytic activity">
    <reaction evidence="15">
        <text>2 nitrate(out) + H(+)(out) = 2 nitrate(in) + H(+)(in)</text>
        <dbReference type="Rhea" id="RHEA:71539"/>
        <dbReference type="ChEBI" id="CHEBI:15378"/>
        <dbReference type="ChEBI" id="CHEBI:17632"/>
    </reaction>
    <physiologicalReaction direction="left-to-right" evidence="15">
        <dbReference type="Rhea" id="RHEA:71540"/>
    </physiologicalReaction>
</comment>
<feature type="transmembrane region" description="Helical" evidence="26">
    <location>
        <begin position="456"/>
        <end position="478"/>
    </location>
</feature>
<dbReference type="GO" id="GO:0005765">
    <property type="term" value="C:lysosomal membrane"/>
    <property type="evidence" value="ECO:0007669"/>
    <property type="project" value="UniProtKB-SubCell"/>
</dbReference>
<keyword evidence="10" id="KW-0770">Synapse</keyword>
<proteinExistence type="predicted"/>
<feature type="transmembrane region" description="Helical" evidence="26">
    <location>
        <begin position="109"/>
        <end position="129"/>
    </location>
</feature>
<feature type="transmembrane region" description="Helical" evidence="26">
    <location>
        <begin position="136"/>
        <end position="156"/>
    </location>
</feature>
<feature type="transmembrane region" description="Helical" evidence="26">
    <location>
        <begin position="328"/>
        <end position="346"/>
    </location>
</feature>
<dbReference type="GO" id="GO:0030672">
    <property type="term" value="C:synaptic vesicle membrane"/>
    <property type="evidence" value="ECO:0007669"/>
    <property type="project" value="UniProtKB-SubCell"/>
</dbReference>
<comment type="subcellular location">
    <subcellularLocation>
        <location evidence="2">Basolateral cell membrane</location>
        <topology evidence="2">Multi-pass membrane protein</topology>
    </subcellularLocation>
    <subcellularLocation>
        <location evidence="3">Cytoplasmic vesicle</location>
        <location evidence="3">Secretory vesicle membrane</location>
        <topology evidence="3">Multi-pass membrane protein</topology>
    </subcellularLocation>
    <subcellularLocation>
        <location evidence="1">Cytoplasmic vesicle</location>
        <location evidence="1">Secretory vesicle</location>
        <location evidence="1">Synaptic vesicle membrane</location>
    </subcellularLocation>
    <subcellularLocation>
        <location evidence="4">Lysosome membrane</location>
    </subcellularLocation>
</comment>
<feature type="domain" description="Major facilitator superfamily (MFS) profile" evidence="27">
    <location>
        <begin position="63"/>
        <end position="483"/>
    </location>
</feature>
<evidence type="ECO:0000256" key="9">
    <source>
        <dbReference type="ARBA" id="ARBA00022989"/>
    </source>
</evidence>
<evidence type="ECO:0000256" key="12">
    <source>
        <dbReference type="ARBA" id="ARBA00023180"/>
    </source>
</evidence>
<keyword evidence="7 26" id="KW-0812">Transmembrane</keyword>
<keyword evidence="11 26" id="KW-0472">Membrane</keyword>
<dbReference type="EMBL" id="CAJNOQ010000754">
    <property type="protein sequence ID" value="CAF0834854.1"/>
    <property type="molecule type" value="Genomic_DNA"/>
</dbReference>
<feature type="transmembrane region" description="Helical" evidence="26">
    <location>
        <begin position="366"/>
        <end position="385"/>
    </location>
</feature>
<evidence type="ECO:0000256" key="6">
    <source>
        <dbReference type="ARBA" id="ARBA00022475"/>
    </source>
</evidence>
<evidence type="ECO:0000256" key="18">
    <source>
        <dbReference type="ARBA" id="ARBA00051403"/>
    </source>
</evidence>
<organism evidence="28 30">
    <name type="scientific">Didymodactylos carnosus</name>
    <dbReference type="NCBI Taxonomy" id="1234261"/>
    <lineage>
        <taxon>Eukaryota</taxon>
        <taxon>Metazoa</taxon>
        <taxon>Spiralia</taxon>
        <taxon>Gnathifera</taxon>
        <taxon>Rotifera</taxon>
        <taxon>Eurotatoria</taxon>
        <taxon>Bdelloidea</taxon>
        <taxon>Philodinida</taxon>
        <taxon>Philodinidae</taxon>
        <taxon>Didymodactylos</taxon>
    </lineage>
</organism>
<keyword evidence="12" id="KW-0325">Glycoprotein</keyword>
<comment type="catalytic activity">
    <reaction evidence="19">
        <text>L-glutamate(out) = L-glutamate(in)</text>
        <dbReference type="Rhea" id="RHEA:66336"/>
        <dbReference type="ChEBI" id="CHEBI:29985"/>
    </reaction>
    <physiologicalReaction direction="left-to-right" evidence="19">
        <dbReference type="Rhea" id="RHEA:66337"/>
    </physiologicalReaction>
</comment>
<dbReference type="GO" id="GO:0006820">
    <property type="term" value="P:monoatomic anion transport"/>
    <property type="evidence" value="ECO:0007669"/>
    <property type="project" value="TreeGrafter"/>
</dbReference>
<dbReference type="PROSITE" id="PS50850">
    <property type="entry name" value="MFS"/>
    <property type="match status" value="1"/>
</dbReference>
<evidence type="ECO:0000256" key="22">
    <source>
        <dbReference type="ARBA" id="ARBA00069713"/>
    </source>
</evidence>
<evidence type="ECO:0000256" key="13">
    <source>
        <dbReference type="ARBA" id="ARBA00023228"/>
    </source>
</evidence>
<dbReference type="FunFam" id="1.20.1250.20:FF:000003">
    <property type="entry name" value="Solute carrier family 17 member 3"/>
    <property type="match status" value="1"/>
</dbReference>
<dbReference type="InterPro" id="IPR036259">
    <property type="entry name" value="MFS_trans_sf"/>
</dbReference>
<dbReference type="GO" id="GO:0046942">
    <property type="term" value="P:carboxylic acid transport"/>
    <property type="evidence" value="ECO:0007669"/>
    <property type="project" value="UniProtKB-ARBA"/>
</dbReference>
<name>A0A813UTX7_9BILA</name>
<evidence type="ECO:0000313" key="29">
    <source>
        <dbReference type="EMBL" id="CAF3622016.1"/>
    </source>
</evidence>
<dbReference type="Proteomes" id="UP000681722">
    <property type="component" value="Unassembled WGS sequence"/>
</dbReference>
<dbReference type="OrthoDB" id="2985014at2759"/>
<comment type="catalytic activity">
    <reaction evidence="17">
        <text>N-acetylneuraminate(in) + H(+)(in) = N-acetylneuraminate(out) + H(+)(out)</text>
        <dbReference type="Rhea" id="RHEA:28987"/>
        <dbReference type="ChEBI" id="CHEBI:15378"/>
        <dbReference type="ChEBI" id="CHEBI:35418"/>
    </reaction>
    <physiologicalReaction direction="right-to-left" evidence="17">
        <dbReference type="Rhea" id="RHEA:28989"/>
    </physiologicalReaction>
</comment>
<feature type="transmembrane region" description="Helical" evidence="26">
    <location>
        <begin position="284"/>
        <end position="308"/>
    </location>
</feature>
<evidence type="ECO:0000256" key="11">
    <source>
        <dbReference type="ARBA" id="ARBA00023136"/>
    </source>
</evidence>
<evidence type="ECO:0000256" key="25">
    <source>
        <dbReference type="ARBA" id="ARBA00081925"/>
    </source>
</evidence>
<keyword evidence="13" id="KW-0458">Lysosome</keyword>
<evidence type="ECO:0000313" key="28">
    <source>
        <dbReference type="EMBL" id="CAF0834854.1"/>
    </source>
</evidence>
<dbReference type="Proteomes" id="UP000663829">
    <property type="component" value="Unassembled WGS sequence"/>
</dbReference>
<dbReference type="Gene3D" id="1.20.1250.20">
    <property type="entry name" value="MFS general substrate transporter like domains"/>
    <property type="match status" value="2"/>
</dbReference>
<feature type="transmembrane region" description="Helical" evidence="26">
    <location>
        <begin position="162"/>
        <end position="186"/>
    </location>
</feature>
<dbReference type="EMBL" id="CAJOBC010000754">
    <property type="protein sequence ID" value="CAF3622016.1"/>
    <property type="molecule type" value="Genomic_DNA"/>
</dbReference>
<evidence type="ECO:0000256" key="10">
    <source>
        <dbReference type="ARBA" id="ARBA00023018"/>
    </source>
</evidence>